<evidence type="ECO:0000259" key="2">
    <source>
        <dbReference type="Pfam" id="PF25438"/>
    </source>
</evidence>
<feature type="region of interest" description="Disordered" evidence="1">
    <location>
        <begin position="1"/>
        <end position="82"/>
    </location>
</feature>
<feature type="compositionally biased region" description="Low complexity" evidence="1">
    <location>
        <begin position="1184"/>
        <end position="1195"/>
    </location>
</feature>
<dbReference type="Proteomes" id="UP001197093">
    <property type="component" value="Unassembled WGS sequence"/>
</dbReference>
<feature type="domain" description="DUF7896" evidence="2">
    <location>
        <begin position="125"/>
        <end position="184"/>
    </location>
</feature>
<organism evidence="3 4">
    <name type="scientific">Staphylotrichum longicolle</name>
    <dbReference type="NCBI Taxonomy" id="669026"/>
    <lineage>
        <taxon>Eukaryota</taxon>
        <taxon>Fungi</taxon>
        <taxon>Dikarya</taxon>
        <taxon>Ascomycota</taxon>
        <taxon>Pezizomycotina</taxon>
        <taxon>Sordariomycetes</taxon>
        <taxon>Sordariomycetidae</taxon>
        <taxon>Sordariales</taxon>
        <taxon>Chaetomiaceae</taxon>
        <taxon>Staphylotrichum</taxon>
    </lineage>
</organism>
<name>A0AAD4ETJ5_9PEZI</name>
<accession>A0AAD4ETJ5</accession>
<feature type="compositionally biased region" description="Low complexity" evidence="1">
    <location>
        <begin position="1211"/>
        <end position="1228"/>
    </location>
</feature>
<reference evidence="3" key="1">
    <citation type="submission" date="2023-02" db="EMBL/GenBank/DDBJ databases">
        <authorList>
            <person name="Palmer J.M."/>
        </authorList>
    </citation>
    <scope>NUCLEOTIDE SEQUENCE</scope>
    <source>
        <strain evidence="3">FW57</strain>
    </source>
</reference>
<keyword evidence="4" id="KW-1185">Reference proteome</keyword>
<feature type="compositionally biased region" description="Polar residues" evidence="1">
    <location>
        <begin position="1145"/>
        <end position="1183"/>
    </location>
</feature>
<feature type="region of interest" description="Disordered" evidence="1">
    <location>
        <begin position="352"/>
        <end position="371"/>
    </location>
</feature>
<feature type="compositionally biased region" description="Polar residues" evidence="1">
    <location>
        <begin position="1"/>
        <end position="35"/>
    </location>
</feature>
<dbReference type="EMBL" id="JAHCVI010000003">
    <property type="protein sequence ID" value="KAG7287247.1"/>
    <property type="molecule type" value="Genomic_DNA"/>
</dbReference>
<gene>
    <name evidence="3" type="ORF">NEMBOFW57_006754</name>
</gene>
<feature type="region of interest" description="Disordered" evidence="1">
    <location>
        <begin position="186"/>
        <end position="210"/>
    </location>
</feature>
<evidence type="ECO:0000313" key="3">
    <source>
        <dbReference type="EMBL" id="KAG7287247.1"/>
    </source>
</evidence>
<proteinExistence type="predicted"/>
<dbReference type="InterPro" id="IPR057218">
    <property type="entry name" value="DUF7896"/>
</dbReference>
<comment type="caution">
    <text evidence="3">The sequence shown here is derived from an EMBL/GenBank/DDBJ whole genome shotgun (WGS) entry which is preliminary data.</text>
</comment>
<feature type="region of interest" description="Disordered" evidence="1">
    <location>
        <begin position="1130"/>
        <end position="1256"/>
    </location>
</feature>
<protein>
    <recommendedName>
        <fullName evidence="2">DUF7896 domain-containing protein</fullName>
    </recommendedName>
</protein>
<evidence type="ECO:0000313" key="4">
    <source>
        <dbReference type="Proteomes" id="UP001197093"/>
    </source>
</evidence>
<dbReference type="Pfam" id="PF25438">
    <property type="entry name" value="DUF7896"/>
    <property type="match status" value="1"/>
</dbReference>
<evidence type="ECO:0000256" key="1">
    <source>
        <dbReference type="SAM" id="MobiDB-lite"/>
    </source>
</evidence>
<sequence>MTAASTPSTKVQFQVTDTDTNRTEPSQTLSNQSLSAKDPMHEDDDTGSVKAPISSPEPEGGANRGRKPERAQSEPLHHQSDEDDFVMAAKGGRSRSVSTVATCVTVVSVVAGYSDEEEDNVAKDRHQFDPQAVFSVRDDCLAQKRYDDYLEATAHLRSAHFAYHGGDHTGDWAFAGLLNDWVRKIQDPHAGPDDPSDASSGNDKGADYKPATHDLTFVSQMVHGASMDSGYVSACQQKNADPAQDDQSKPVMSVEAADCDARTVYSDEGSIGGAELDAYKSELVDDLVNHVQALDAKPEVLERVFGAMPELMRSFALTLGQSGSTQAQRDVMYFVHRYRLELSGRFRESMLVEAEDDTTPDPQPDRVDSEVTSSRISEWLVGVDPSGADEAATARAPQQAAGTLPEDDEIALPDKYGYRQVVFESAAYKTLVARLQRQALLTPLTEADAMMTIRRRILQQLPQTRHLSRQTESETFSIVLRAAWDPLAFLRDQYEGPQDPGELLGRVITLTGSMCNAQALPCSEYLSQTWPTTGPHMLDAVAETLESGEKASRILPDRSEISVLWDTPGQFQVLAEGTADFMAEIGEIVAWLTAAVRCSPDENAMAYCTAALFDVHAFETAEFEIELKISTETKTDSVAGRCWHGMFRNPVVVRGFPIARRPQANTGLEIPLHMAANLADARRLHDFLGRFYLKGFSAMLVAVEVVGGVVLWHLHSNASGGRVSYLDANQSSHLEGVSVNVLRSSRHVIGWCSEADYLAVSFSVGQIVTGGCQFAIGKKDSPVNISKQDHGYLAKLQWIDQRYVVLWDEEDKCGWLVKGTSAILHLLRASLKHCRNDKFSSEFLFDEKSFQEPNVRFRNDSAIDALINGHNRELRLYKLTGKSYVETVTWPDGRQETVTKTRSSYTTVEDRVVELFESLEKLIDHEAHCEASAKGVNMKLKLRSHLQGWDFRDVATKRDPLYQRLTTPPSSGRTWIKFAKSIHAVTLFGRGFGQLITPASRSSPGARPVLWQAMPTGQGFLGACVADLKDIVDNEGDKTTKPLTLTADVFWHNPSQHSPFAADDSSADPQGWDPVQELLPADSIFRGLLSQMKGSETVDIDSCQHGAVIFGNPKSSRFAWLGIGEPATVEAPAAAPPSGGAEDVQVQSVGEASSDSPGDDSVQASTEWMNSDGQDTQMTTPTGSLSRRQSDESSSCLGSGAEPGSTPGFQSSAEESATTATEAAPSTSGPDSLFGLGSKARKRAASELEGDETPQRVEISKKLKAVSLTSGLRRGLREVAARTKRQQ</sequence>
<feature type="compositionally biased region" description="Basic and acidic residues" evidence="1">
    <location>
        <begin position="66"/>
        <end position="80"/>
    </location>
</feature>